<evidence type="ECO:0000256" key="9">
    <source>
        <dbReference type="SAM" id="MobiDB-lite"/>
    </source>
</evidence>
<keyword evidence="13" id="KW-1185">Reference proteome</keyword>
<feature type="domain" description="Hexokinase N-terminal" evidence="10">
    <location>
        <begin position="95"/>
        <end position="304"/>
    </location>
</feature>
<dbReference type="GO" id="GO:0006006">
    <property type="term" value="P:glucose metabolic process"/>
    <property type="evidence" value="ECO:0007669"/>
    <property type="project" value="TreeGrafter"/>
</dbReference>
<evidence type="ECO:0000259" key="11">
    <source>
        <dbReference type="Pfam" id="PF03727"/>
    </source>
</evidence>
<dbReference type="Pfam" id="PF03727">
    <property type="entry name" value="Hexokinase_2"/>
    <property type="match status" value="1"/>
</dbReference>
<evidence type="ECO:0000256" key="6">
    <source>
        <dbReference type="ARBA" id="ARBA00022840"/>
    </source>
</evidence>
<dbReference type="PRINTS" id="PR00475">
    <property type="entry name" value="HEXOKINASE"/>
</dbReference>
<proteinExistence type="inferred from homology"/>
<name>A0AA39L895_SARSR</name>
<feature type="domain" description="Hexokinase C-terminal" evidence="11">
    <location>
        <begin position="314"/>
        <end position="625"/>
    </location>
</feature>
<comment type="pathway">
    <text evidence="1">Carbohydrate degradation; glycolysis; D-glyceraldehyde 3-phosphate and glycerone phosphate from D-glucose: step 1/4.</text>
</comment>
<dbReference type="SUPFAM" id="SSF53067">
    <property type="entry name" value="Actin-like ATPase domain"/>
    <property type="match status" value="2"/>
</dbReference>
<dbReference type="GO" id="GO:0005739">
    <property type="term" value="C:mitochondrion"/>
    <property type="evidence" value="ECO:0007669"/>
    <property type="project" value="TreeGrafter"/>
</dbReference>
<evidence type="ECO:0000256" key="8">
    <source>
        <dbReference type="RuleBase" id="RU362007"/>
    </source>
</evidence>
<dbReference type="EMBL" id="JAPDFR010000003">
    <property type="protein sequence ID" value="KAK0388291.1"/>
    <property type="molecule type" value="Genomic_DNA"/>
</dbReference>
<dbReference type="InterPro" id="IPR001312">
    <property type="entry name" value="Hexokinase"/>
</dbReference>
<evidence type="ECO:0000256" key="2">
    <source>
        <dbReference type="ARBA" id="ARBA00009225"/>
    </source>
</evidence>
<keyword evidence="5 8" id="KW-0418">Kinase</keyword>
<keyword evidence="6 8" id="KW-0067">ATP-binding</keyword>
<accession>A0AA39L895</accession>
<evidence type="ECO:0000256" key="4">
    <source>
        <dbReference type="ARBA" id="ARBA00022741"/>
    </source>
</evidence>
<protein>
    <recommendedName>
        <fullName evidence="8">Phosphotransferase</fullName>
        <ecNumber evidence="8">2.7.1.-</ecNumber>
    </recommendedName>
</protein>
<dbReference type="PANTHER" id="PTHR19443">
    <property type="entry name" value="HEXOKINASE"/>
    <property type="match status" value="1"/>
</dbReference>
<dbReference type="FunFam" id="3.30.420.40:FF:000034">
    <property type="entry name" value="Phosphotransferase"/>
    <property type="match status" value="1"/>
</dbReference>
<sequence>MPVFAGCIPIADEFTIVSCKEQHPGLGGRDIHYPIAFVEPCSNRYSGGSVLLDPQIATVPSLTYRQIVAVSKYCASQTDNLFAEMSEIEAWAERTSTLFNVSDDVIERATDLFVQQLREGLQKDGTDLLQVPSYVVKLPTGTEKGIYLAVDLGGTNLRVCSVKLHGDCTHSVVQSKVAIPQDVMTASTYKELFRFVAQHTEAFMRTHLPEDVKQWREEGHGESAAAHLANRYVHSLGFTFSFTFDQQAIDKGTLMYWTKAFCIDDAIGRDPCEMLQEAFDEYRLPLVVRALVNDTVGTLAARAYASGASSETLLAAIFGTGTNGAYMERTSKITKLPLHRDASPGDCMALNTEWGGFDKNLTILPRTVFDQELDRDSVNPDDQHYEKRISGLYLGELLRRVILAELQAEKPCLTFEAAGDSSLYSAYSIDSSFLSALAQDRSPDLQHARATIAKDLRTTPVSIDEAKSIRSVSIAIGRRAARLSAIAIAGVVIQSERLNRPTSPVTASSPRPLSFWSRCLARLQKVFRSVRALCGSQPKSVQGQTSTKDGKSLDSDSSSGDDMIVPDEDVIDVGVDGSLFEFLPGFESELRIALRGISGIGLSGEQKVRFGAVADGSGIGAALIVSAL</sequence>
<evidence type="ECO:0000259" key="10">
    <source>
        <dbReference type="Pfam" id="PF00349"/>
    </source>
</evidence>
<dbReference type="GO" id="GO:0005536">
    <property type="term" value="F:D-glucose binding"/>
    <property type="evidence" value="ECO:0007669"/>
    <property type="project" value="InterPro"/>
</dbReference>
<dbReference type="InterPro" id="IPR043129">
    <property type="entry name" value="ATPase_NBD"/>
</dbReference>
<dbReference type="GO" id="GO:0006096">
    <property type="term" value="P:glycolytic process"/>
    <property type="evidence" value="ECO:0007669"/>
    <property type="project" value="UniProtKB-KW"/>
</dbReference>
<organism evidence="12 13">
    <name type="scientific">Sarocladium strictum</name>
    <name type="common">Black bundle disease fungus</name>
    <name type="synonym">Acremonium strictum</name>
    <dbReference type="NCBI Taxonomy" id="5046"/>
    <lineage>
        <taxon>Eukaryota</taxon>
        <taxon>Fungi</taxon>
        <taxon>Dikarya</taxon>
        <taxon>Ascomycota</taxon>
        <taxon>Pezizomycotina</taxon>
        <taxon>Sordariomycetes</taxon>
        <taxon>Hypocreomycetidae</taxon>
        <taxon>Hypocreales</taxon>
        <taxon>Sarocladiaceae</taxon>
        <taxon>Sarocladium</taxon>
    </lineage>
</organism>
<dbReference type="GO" id="GO:0008865">
    <property type="term" value="F:fructokinase activity"/>
    <property type="evidence" value="ECO:0007669"/>
    <property type="project" value="TreeGrafter"/>
</dbReference>
<dbReference type="InterPro" id="IPR022672">
    <property type="entry name" value="Hexokinase_N"/>
</dbReference>
<evidence type="ECO:0000256" key="5">
    <source>
        <dbReference type="ARBA" id="ARBA00022777"/>
    </source>
</evidence>
<dbReference type="GO" id="GO:0001678">
    <property type="term" value="P:intracellular glucose homeostasis"/>
    <property type="evidence" value="ECO:0007669"/>
    <property type="project" value="InterPro"/>
</dbReference>
<keyword evidence="7 8" id="KW-0324">Glycolysis</keyword>
<evidence type="ECO:0000256" key="3">
    <source>
        <dbReference type="ARBA" id="ARBA00022679"/>
    </source>
</evidence>
<dbReference type="AlphaFoldDB" id="A0AA39L895"/>
<keyword evidence="3 8" id="KW-0808">Transferase</keyword>
<dbReference type="Gene3D" id="3.40.367.20">
    <property type="match status" value="1"/>
</dbReference>
<gene>
    <name evidence="12" type="ORF">NLU13_4536</name>
</gene>
<dbReference type="Gene3D" id="3.30.420.40">
    <property type="match status" value="1"/>
</dbReference>
<dbReference type="GO" id="GO:0005524">
    <property type="term" value="F:ATP binding"/>
    <property type="evidence" value="ECO:0007669"/>
    <property type="project" value="UniProtKB-UniRule"/>
</dbReference>
<dbReference type="PANTHER" id="PTHR19443:SF30">
    <property type="entry name" value="GLUCOKINASE-1-RELATED"/>
    <property type="match status" value="1"/>
</dbReference>
<dbReference type="Pfam" id="PF00349">
    <property type="entry name" value="Hexokinase_1"/>
    <property type="match status" value="1"/>
</dbReference>
<dbReference type="EC" id="2.7.1.-" evidence="8"/>
<dbReference type="PROSITE" id="PS51748">
    <property type="entry name" value="HEXOKINASE_2"/>
    <property type="match status" value="1"/>
</dbReference>
<feature type="region of interest" description="Disordered" evidence="9">
    <location>
        <begin position="538"/>
        <end position="562"/>
    </location>
</feature>
<evidence type="ECO:0000313" key="12">
    <source>
        <dbReference type="EMBL" id="KAK0388291.1"/>
    </source>
</evidence>
<evidence type="ECO:0000256" key="7">
    <source>
        <dbReference type="ARBA" id="ARBA00023152"/>
    </source>
</evidence>
<evidence type="ECO:0000313" key="13">
    <source>
        <dbReference type="Proteomes" id="UP001175261"/>
    </source>
</evidence>
<dbReference type="Proteomes" id="UP001175261">
    <property type="component" value="Unassembled WGS sequence"/>
</dbReference>
<keyword evidence="4 8" id="KW-0547">Nucleotide-binding</keyword>
<comment type="similarity">
    <text evidence="2 8">Belongs to the hexokinase family.</text>
</comment>
<evidence type="ECO:0000256" key="1">
    <source>
        <dbReference type="ARBA" id="ARBA00004888"/>
    </source>
</evidence>
<reference evidence="12" key="1">
    <citation type="submission" date="2022-10" db="EMBL/GenBank/DDBJ databases">
        <title>Determination and structural analysis of whole genome sequence of Sarocladium strictum F4-1.</title>
        <authorList>
            <person name="Hu L."/>
            <person name="Jiang Y."/>
        </authorList>
    </citation>
    <scope>NUCLEOTIDE SEQUENCE</scope>
    <source>
        <strain evidence="12">F4-1</strain>
    </source>
</reference>
<dbReference type="InterPro" id="IPR022673">
    <property type="entry name" value="Hexokinase_C"/>
</dbReference>
<dbReference type="Gene3D" id="1.10.287.1250">
    <property type="match status" value="1"/>
</dbReference>
<dbReference type="GO" id="GO:0004340">
    <property type="term" value="F:glucokinase activity"/>
    <property type="evidence" value="ECO:0007669"/>
    <property type="project" value="TreeGrafter"/>
</dbReference>
<dbReference type="GO" id="GO:0005829">
    <property type="term" value="C:cytosol"/>
    <property type="evidence" value="ECO:0007669"/>
    <property type="project" value="TreeGrafter"/>
</dbReference>
<comment type="caution">
    <text evidence="12">The sequence shown here is derived from an EMBL/GenBank/DDBJ whole genome shotgun (WGS) entry which is preliminary data.</text>
</comment>